<feature type="compositionally biased region" description="Basic and acidic residues" evidence="1">
    <location>
        <begin position="1"/>
        <end position="11"/>
    </location>
</feature>
<name>A0AAN8ASA2_ELEMC</name>
<gene>
    <name evidence="2" type="ORF">PBY51_016416</name>
</gene>
<sequence>MLLSPPRDRSTGRPATPAAAKVTAGQRERLGGPGVTCCGGALSPDPSEPRPSVLLLLLLRTNKYQYECKYIEVLLKKNNIALQIRNQK</sequence>
<reference evidence="2 3" key="1">
    <citation type="journal article" date="2023" name="Genes (Basel)">
        <title>Chromosome-Level Genome Assembly and Circadian Gene Repertoire of the Patagonia Blennie Eleginops maclovinus-The Closest Ancestral Proxy of Antarctic Cryonotothenioids.</title>
        <authorList>
            <person name="Cheng C.C."/>
            <person name="Rivera-Colon A.G."/>
            <person name="Minhas B.F."/>
            <person name="Wilson L."/>
            <person name="Rayamajhi N."/>
            <person name="Vargas-Chacoff L."/>
            <person name="Catchen J.M."/>
        </authorList>
    </citation>
    <scope>NUCLEOTIDE SEQUENCE [LARGE SCALE GENOMIC DNA]</scope>
    <source>
        <strain evidence="2">JMC-PN-2008</strain>
    </source>
</reference>
<protein>
    <submittedName>
        <fullName evidence="2">Uncharacterized protein</fullName>
    </submittedName>
</protein>
<dbReference type="EMBL" id="JAUZQC010000010">
    <property type="protein sequence ID" value="KAK5865238.1"/>
    <property type="molecule type" value="Genomic_DNA"/>
</dbReference>
<dbReference type="Proteomes" id="UP001346869">
    <property type="component" value="Unassembled WGS sequence"/>
</dbReference>
<accession>A0AAN8ASA2</accession>
<evidence type="ECO:0000313" key="3">
    <source>
        <dbReference type="Proteomes" id="UP001346869"/>
    </source>
</evidence>
<dbReference type="AlphaFoldDB" id="A0AAN8ASA2"/>
<evidence type="ECO:0000313" key="2">
    <source>
        <dbReference type="EMBL" id="KAK5865238.1"/>
    </source>
</evidence>
<reference evidence="2 3" key="2">
    <citation type="journal article" date="2023" name="Mol. Biol. Evol.">
        <title>Genomics of Secondarily Temperate Adaptation in the Only Non-Antarctic Icefish.</title>
        <authorList>
            <person name="Rivera-Colon A.G."/>
            <person name="Rayamajhi N."/>
            <person name="Minhas B.F."/>
            <person name="Madrigal G."/>
            <person name="Bilyk K.T."/>
            <person name="Yoon V."/>
            <person name="Hune M."/>
            <person name="Gregory S."/>
            <person name="Cheng C.H.C."/>
            <person name="Catchen J.M."/>
        </authorList>
    </citation>
    <scope>NUCLEOTIDE SEQUENCE [LARGE SCALE GENOMIC DNA]</scope>
    <source>
        <strain evidence="2">JMC-PN-2008</strain>
    </source>
</reference>
<comment type="caution">
    <text evidence="2">The sequence shown here is derived from an EMBL/GenBank/DDBJ whole genome shotgun (WGS) entry which is preliminary data.</text>
</comment>
<organism evidence="2 3">
    <name type="scientific">Eleginops maclovinus</name>
    <name type="common">Patagonian blennie</name>
    <name type="synonym">Eleginus maclovinus</name>
    <dbReference type="NCBI Taxonomy" id="56733"/>
    <lineage>
        <taxon>Eukaryota</taxon>
        <taxon>Metazoa</taxon>
        <taxon>Chordata</taxon>
        <taxon>Craniata</taxon>
        <taxon>Vertebrata</taxon>
        <taxon>Euteleostomi</taxon>
        <taxon>Actinopterygii</taxon>
        <taxon>Neopterygii</taxon>
        <taxon>Teleostei</taxon>
        <taxon>Neoteleostei</taxon>
        <taxon>Acanthomorphata</taxon>
        <taxon>Eupercaria</taxon>
        <taxon>Perciformes</taxon>
        <taxon>Notothenioidei</taxon>
        <taxon>Eleginopidae</taxon>
        <taxon>Eleginops</taxon>
    </lineage>
</organism>
<keyword evidence="3" id="KW-1185">Reference proteome</keyword>
<feature type="region of interest" description="Disordered" evidence="1">
    <location>
        <begin position="1"/>
        <end position="31"/>
    </location>
</feature>
<proteinExistence type="predicted"/>
<evidence type="ECO:0000256" key="1">
    <source>
        <dbReference type="SAM" id="MobiDB-lite"/>
    </source>
</evidence>